<keyword evidence="4" id="KW-1185">Reference proteome</keyword>
<dbReference type="SMART" id="SM00894">
    <property type="entry name" value="Excalibur"/>
    <property type="match status" value="1"/>
</dbReference>
<organism evidence="3 4">
    <name type="scientific">Kroppenstedtia sanguinis</name>
    <dbReference type="NCBI Taxonomy" id="1380684"/>
    <lineage>
        <taxon>Bacteria</taxon>
        <taxon>Bacillati</taxon>
        <taxon>Bacillota</taxon>
        <taxon>Bacilli</taxon>
        <taxon>Bacillales</taxon>
        <taxon>Thermoactinomycetaceae</taxon>
        <taxon>Kroppenstedtia</taxon>
    </lineage>
</organism>
<feature type="region of interest" description="Disordered" evidence="1">
    <location>
        <begin position="34"/>
        <end position="57"/>
    </location>
</feature>
<dbReference type="Proteomes" id="UP001597282">
    <property type="component" value="Unassembled WGS sequence"/>
</dbReference>
<gene>
    <name evidence="3" type="ORF">ACFQ4Y_16450</name>
</gene>
<sequence length="57" mass="6460">MKGNPPEKKPEKEKPFEDKNCSDFRTQQEAKKYLLPGDPHRLDPDGDGIPCEHLPAS</sequence>
<protein>
    <submittedName>
        <fullName evidence="3">Excalibur calcium-binding domain-containing protein</fullName>
    </submittedName>
</protein>
<evidence type="ECO:0000259" key="2">
    <source>
        <dbReference type="SMART" id="SM00894"/>
    </source>
</evidence>
<comment type="caution">
    <text evidence="3">The sequence shown here is derived from an EMBL/GenBank/DDBJ whole genome shotgun (WGS) entry which is preliminary data.</text>
</comment>
<proteinExistence type="predicted"/>
<accession>A0ABW4CG23</accession>
<dbReference type="Pfam" id="PF05901">
    <property type="entry name" value="Excalibur"/>
    <property type="match status" value="1"/>
</dbReference>
<dbReference type="InterPro" id="IPR008613">
    <property type="entry name" value="Excalibur_Ca-bd_domain"/>
</dbReference>
<feature type="region of interest" description="Disordered" evidence="1">
    <location>
        <begin position="1"/>
        <end position="22"/>
    </location>
</feature>
<reference evidence="4" key="1">
    <citation type="journal article" date="2019" name="Int. J. Syst. Evol. Microbiol.">
        <title>The Global Catalogue of Microorganisms (GCM) 10K type strain sequencing project: providing services to taxonomists for standard genome sequencing and annotation.</title>
        <authorList>
            <consortium name="The Broad Institute Genomics Platform"/>
            <consortium name="The Broad Institute Genome Sequencing Center for Infectious Disease"/>
            <person name="Wu L."/>
            <person name="Ma J."/>
        </authorList>
    </citation>
    <scope>NUCLEOTIDE SEQUENCE [LARGE SCALE GENOMIC DNA]</scope>
    <source>
        <strain evidence="4">S1</strain>
    </source>
</reference>
<evidence type="ECO:0000313" key="4">
    <source>
        <dbReference type="Proteomes" id="UP001597282"/>
    </source>
</evidence>
<dbReference type="RefSeq" id="WP_380167457.1">
    <property type="nucleotide sequence ID" value="NZ_JBHTNU010000025.1"/>
</dbReference>
<feature type="compositionally biased region" description="Basic and acidic residues" evidence="1">
    <location>
        <begin position="34"/>
        <end position="44"/>
    </location>
</feature>
<feature type="domain" description="Excalibur calcium-binding" evidence="2">
    <location>
        <begin position="17"/>
        <end position="52"/>
    </location>
</feature>
<dbReference type="EMBL" id="JBHTNU010000025">
    <property type="protein sequence ID" value="MFD1428491.1"/>
    <property type="molecule type" value="Genomic_DNA"/>
</dbReference>
<name>A0ABW4CG23_9BACL</name>
<evidence type="ECO:0000313" key="3">
    <source>
        <dbReference type="EMBL" id="MFD1428491.1"/>
    </source>
</evidence>
<evidence type="ECO:0000256" key="1">
    <source>
        <dbReference type="SAM" id="MobiDB-lite"/>
    </source>
</evidence>